<name>A0AAV7Q7R8_PLEWA</name>
<protein>
    <submittedName>
        <fullName evidence="2">Uncharacterized protein</fullName>
    </submittedName>
</protein>
<dbReference type="AlphaFoldDB" id="A0AAV7Q7R8"/>
<comment type="caution">
    <text evidence="2">The sequence shown here is derived from an EMBL/GenBank/DDBJ whole genome shotgun (WGS) entry which is preliminary data.</text>
</comment>
<keyword evidence="3" id="KW-1185">Reference proteome</keyword>
<evidence type="ECO:0000313" key="3">
    <source>
        <dbReference type="Proteomes" id="UP001066276"/>
    </source>
</evidence>
<organism evidence="2 3">
    <name type="scientific">Pleurodeles waltl</name>
    <name type="common">Iberian ribbed newt</name>
    <dbReference type="NCBI Taxonomy" id="8319"/>
    <lineage>
        <taxon>Eukaryota</taxon>
        <taxon>Metazoa</taxon>
        <taxon>Chordata</taxon>
        <taxon>Craniata</taxon>
        <taxon>Vertebrata</taxon>
        <taxon>Euteleostomi</taxon>
        <taxon>Amphibia</taxon>
        <taxon>Batrachia</taxon>
        <taxon>Caudata</taxon>
        <taxon>Salamandroidea</taxon>
        <taxon>Salamandridae</taxon>
        <taxon>Pleurodelinae</taxon>
        <taxon>Pleurodeles</taxon>
    </lineage>
</organism>
<accession>A0AAV7Q7R8</accession>
<reference evidence="2" key="1">
    <citation type="journal article" date="2022" name="bioRxiv">
        <title>Sequencing and chromosome-scale assembly of the giantPleurodeles waltlgenome.</title>
        <authorList>
            <person name="Brown T."/>
            <person name="Elewa A."/>
            <person name="Iarovenko S."/>
            <person name="Subramanian E."/>
            <person name="Araus A.J."/>
            <person name="Petzold A."/>
            <person name="Susuki M."/>
            <person name="Suzuki K.-i.T."/>
            <person name="Hayashi T."/>
            <person name="Toyoda A."/>
            <person name="Oliveira C."/>
            <person name="Osipova E."/>
            <person name="Leigh N.D."/>
            <person name="Simon A."/>
            <person name="Yun M.H."/>
        </authorList>
    </citation>
    <scope>NUCLEOTIDE SEQUENCE</scope>
    <source>
        <strain evidence="2">20211129_DDA</strain>
        <tissue evidence="2">Liver</tissue>
    </source>
</reference>
<gene>
    <name evidence="2" type="ORF">NDU88_002107</name>
</gene>
<dbReference type="EMBL" id="JANPWB010000010">
    <property type="protein sequence ID" value="KAJ1135669.1"/>
    <property type="molecule type" value="Genomic_DNA"/>
</dbReference>
<feature type="compositionally biased region" description="Low complexity" evidence="1">
    <location>
        <begin position="32"/>
        <end position="41"/>
    </location>
</feature>
<evidence type="ECO:0000313" key="2">
    <source>
        <dbReference type="EMBL" id="KAJ1135669.1"/>
    </source>
</evidence>
<dbReference type="Proteomes" id="UP001066276">
    <property type="component" value="Chromosome 6"/>
</dbReference>
<sequence length="114" mass="12504">MRGSCACGSWAQAPRELIPRLAPRGSPGVTFPQRAAAPGPARQHRQPRARLPPSYLQLGGFEPGDIEEVLGMQVSLKDSTILHGLWEAHNLTSYRKQFVSQILVVLKSYAAEID</sequence>
<evidence type="ECO:0000256" key="1">
    <source>
        <dbReference type="SAM" id="MobiDB-lite"/>
    </source>
</evidence>
<feature type="region of interest" description="Disordered" evidence="1">
    <location>
        <begin position="20"/>
        <end position="49"/>
    </location>
</feature>
<proteinExistence type="predicted"/>